<organism evidence="2">
    <name type="scientific">Anguilla anguilla</name>
    <name type="common">European freshwater eel</name>
    <name type="synonym">Muraena anguilla</name>
    <dbReference type="NCBI Taxonomy" id="7936"/>
    <lineage>
        <taxon>Eukaryota</taxon>
        <taxon>Metazoa</taxon>
        <taxon>Chordata</taxon>
        <taxon>Craniata</taxon>
        <taxon>Vertebrata</taxon>
        <taxon>Euteleostomi</taxon>
        <taxon>Actinopterygii</taxon>
        <taxon>Neopterygii</taxon>
        <taxon>Teleostei</taxon>
        <taxon>Anguilliformes</taxon>
        <taxon>Anguillidae</taxon>
        <taxon>Anguilla</taxon>
    </lineage>
</organism>
<protein>
    <submittedName>
        <fullName evidence="2">Uncharacterized protein</fullName>
    </submittedName>
</protein>
<accession>A0A0E9X2T1</accession>
<dbReference type="AlphaFoldDB" id="A0A0E9X2T1"/>
<evidence type="ECO:0000256" key="1">
    <source>
        <dbReference type="SAM" id="Phobius"/>
    </source>
</evidence>
<keyword evidence="1" id="KW-1133">Transmembrane helix</keyword>
<proteinExistence type="predicted"/>
<name>A0A0E9X2T1_ANGAN</name>
<sequence length="71" mass="8158">MHSDALHSGNKISNPVCNLFIWFLFFFTAFVFNACVVVSNFKEGPIFPSPLYLYHTRYNPNPVPISHQILV</sequence>
<feature type="transmembrane region" description="Helical" evidence="1">
    <location>
        <begin position="20"/>
        <end position="41"/>
    </location>
</feature>
<reference evidence="2" key="1">
    <citation type="submission" date="2014-11" db="EMBL/GenBank/DDBJ databases">
        <authorList>
            <person name="Amaro Gonzalez C."/>
        </authorList>
    </citation>
    <scope>NUCLEOTIDE SEQUENCE</scope>
</reference>
<keyword evidence="1" id="KW-0472">Membrane</keyword>
<evidence type="ECO:0000313" key="2">
    <source>
        <dbReference type="EMBL" id="JAH96874.1"/>
    </source>
</evidence>
<reference evidence="2" key="2">
    <citation type="journal article" date="2015" name="Fish Shellfish Immunol.">
        <title>Early steps in the European eel (Anguilla anguilla)-Vibrio vulnificus interaction in the gills: Role of the RtxA13 toxin.</title>
        <authorList>
            <person name="Callol A."/>
            <person name="Pajuelo D."/>
            <person name="Ebbesson L."/>
            <person name="Teles M."/>
            <person name="MacKenzie S."/>
            <person name="Amaro C."/>
        </authorList>
    </citation>
    <scope>NUCLEOTIDE SEQUENCE</scope>
</reference>
<keyword evidence="1" id="KW-0812">Transmembrane</keyword>
<dbReference type="EMBL" id="GBXM01011703">
    <property type="protein sequence ID" value="JAH96874.1"/>
    <property type="molecule type" value="Transcribed_RNA"/>
</dbReference>